<evidence type="ECO:0000313" key="5">
    <source>
        <dbReference type="EMBL" id="QJR31114.1"/>
    </source>
</evidence>
<keyword evidence="5" id="KW-0645">Protease</keyword>
<dbReference type="EMBL" id="CP053084">
    <property type="protein sequence ID" value="QJR31114.1"/>
    <property type="molecule type" value="Genomic_DNA"/>
</dbReference>
<dbReference type="Pfam" id="PF01523">
    <property type="entry name" value="PmbA_TldD_1st"/>
    <property type="match status" value="1"/>
</dbReference>
<accession>A0ABX6N9J6</accession>
<dbReference type="PANTHER" id="PTHR43421:SF1">
    <property type="entry name" value="METALLOPROTEASE PMBA"/>
    <property type="match status" value="1"/>
</dbReference>
<organism evidence="5 6">
    <name type="scientific">Limnobacter profundi</name>
    <dbReference type="NCBI Taxonomy" id="2732163"/>
    <lineage>
        <taxon>Bacteria</taxon>
        <taxon>Pseudomonadati</taxon>
        <taxon>Pseudomonadota</taxon>
        <taxon>Betaproteobacteria</taxon>
        <taxon>Burkholderiales</taxon>
        <taxon>Burkholderiaceae</taxon>
        <taxon>Limnobacter</taxon>
    </lineage>
</organism>
<dbReference type="InterPro" id="IPR036059">
    <property type="entry name" value="TldD/PmbA_sf"/>
</dbReference>
<evidence type="ECO:0000259" key="4">
    <source>
        <dbReference type="Pfam" id="PF19290"/>
    </source>
</evidence>
<protein>
    <submittedName>
        <fullName evidence="5">Metalloprotease PmbA</fullName>
    </submittedName>
</protein>
<dbReference type="Proteomes" id="UP000501130">
    <property type="component" value="Chromosome"/>
</dbReference>
<name>A0ABX6N9J6_9BURK</name>
<dbReference type="GO" id="GO:0008237">
    <property type="term" value="F:metallopeptidase activity"/>
    <property type="evidence" value="ECO:0007669"/>
    <property type="project" value="UniProtKB-KW"/>
</dbReference>
<keyword evidence="5" id="KW-0378">Hydrolase</keyword>
<keyword evidence="6" id="KW-1185">Reference proteome</keyword>
<dbReference type="Pfam" id="PF19290">
    <property type="entry name" value="PmbA_TldD_2nd"/>
    <property type="match status" value="1"/>
</dbReference>
<evidence type="ECO:0000259" key="3">
    <source>
        <dbReference type="Pfam" id="PF19289"/>
    </source>
</evidence>
<reference evidence="5 6" key="1">
    <citation type="submission" date="2020-05" db="EMBL/GenBank/DDBJ databases">
        <title>Compete genome of Limnobacter sp. SAORIC-580.</title>
        <authorList>
            <person name="Song J."/>
            <person name="Cho J.-C."/>
        </authorList>
    </citation>
    <scope>NUCLEOTIDE SEQUENCE [LARGE SCALE GENOMIC DNA]</scope>
    <source>
        <strain evidence="5 6">SAORIC-580</strain>
    </source>
</reference>
<evidence type="ECO:0000313" key="6">
    <source>
        <dbReference type="Proteomes" id="UP000501130"/>
    </source>
</evidence>
<evidence type="ECO:0000259" key="2">
    <source>
        <dbReference type="Pfam" id="PF01523"/>
    </source>
</evidence>
<evidence type="ECO:0000256" key="1">
    <source>
        <dbReference type="ARBA" id="ARBA00005836"/>
    </source>
</evidence>
<gene>
    <name evidence="5" type="primary">pmbA</name>
    <name evidence="5" type="ORF">HKT17_08060</name>
</gene>
<dbReference type="InterPro" id="IPR035068">
    <property type="entry name" value="TldD/PmbA_N"/>
</dbReference>
<dbReference type="Gene3D" id="3.30.2290.10">
    <property type="entry name" value="PmbA/TldD superfamily"/>
    <property type="match status" value="1"/>
</dbReference>
<feature type="domain" description="Metalloprotease TldD/E N-terminal" evidence="2">
    <location>
        <begin position="45"/>
        <end position="107"/>
    </location>
</feature>
<dbReference type="PANTHER" id="PTHR43421">
    <property type="entry name" value="METALLOPROTEASE PMBA"/>
    <property type="match status" value="1"/>
</dbReference>
<dbReference type="InterPro" id="IPR002510">
    <property type="entry name" value="Metalloprtase-TldD/E_N"/>
</dbReference>
<keyword evidence="5" id="KW-0482">Metalloprotease</keyword>
<dbReference type="InterPro" id="IPR045569">
    <property type="entry name" value="Metalloprtase-TldD/E_C"/>
</dbReference>
<dbReference type="Pfam" id="PF19289">
    <property type="entry name" value="PmbA_TldD_3rd"/>
    <property type="match status" value="1"/>
</dbReference>
<feature type="domain" description="Metalloprotease TldD/E C-terminal" evidence="3">
    <location>
        <begin position="253"/>
        <end position="463"/>
    </location>
</feature>
<dbReference type="InterPro" id="IPR047657">
    <property type="entry name" value="PmbA"/>
</dbReference>
<feature type="domain" description="Metalloprotease TldD/E central" evidence="4">
    <location>
        <begin position="134"/>
        <end position="245"/>
    </location>
</feature>
<dbReference type="SUPFAM" id="SSF111283">
    <property type="entry name" value="Putative modulator of DNA gyrase, PmbA/TldD"/>
    <property type="match status" value="1"/>
</dbReference>
<dbReference type="NCBIfam" id="NF008268">
    <property type="entry name" value="PRK11040.1"/>
    <property type="match status" value="1"/>
</dbReference>
<proteinExistence type="inferred from homology"/>
<sequence length="464" mass="50072">MYISHFWQHFSQGNMGFSFKSETFQELTEYALKKAKSLGATDCAVDISEAVGQSVSVRMGEIETIEHTRDKSFGVSVFKGKKRGNASSSDFSLEAIDSAIRAALDIAKYTAADKFAGLPDEENISRRHRDLDLYHPWNLSTAKAVEKALAMEQAAFDVSKQIRNSDGANVSTESGHFYAANSKGFKGGYPYSRHSLSVSPIAQAKKSKDSPMQRDFWYSSERKAKDLAKPAKIGAYAAQRALARLGSKPITTRNCPVIFEAPIAASLVSHYVGAVSGSSLYRKTSFLLNSLGKLVWAPHITIKEDPFIEGAHGSSPFDEEGVKVKARTVVKKGVCNGYFLSSYSARKLGMETTGNAGGTHNLILSSTKTVSGGLDALLKTMGTGLLVTEMMGQGVNGVTGDYSRGAFGYWVENGIIVHPVEEITIAGNLKDMLANIVAVGDDAYWRGSKHVGSILIESMTVAGN</sequence>
<dbReference type="InterPro" id="IPR045570">
    <property type="entry name" value="Metalloprtase-TldD/E_cen_dom"/>
</dbReference>
<comment type="similarity">
    <text evidence="1">Belongs to the peptidase U62 family.</text>
</comment>